<gene>
    <name evidence="2" type="ORF">CBR_g28565</name>
</gene>
<dbReference type="AlphaFoldDB" id="A0A388JWB0"/>
<feature type="compositionally biased region" description="Low complexity" evidence="1">
    <location>
        <begin position="262"/>
        <end position="273"/>
    </location>
</feature>
<reference evidence="2 3" key="1">
    <citation type="journal article" date="2018" name="Cell">
        <title>The Chara Genome: Secondary Complexity and Implications for Plant Terrestrialization.</title>
        <authorList>
            <person name="Nishiyama T."/>
            <person name="Sakayama H."/>
            <person name="Vries J.D."/>
            <person name="Buschmann H."/>
            <person name="Saint-Marcoux D."/>
            <person name="Ullrich K.K."/>
            <person name="Haas F.B."/>
            <person name="Vanderstraeten L."/>
            <person name="Becker D."/>
            <person name="Lang D."/>
            <person name="Vosolsobe S."/>
            <person name="Rombauts S."/>
            <person name="Wilhelmsson P.K.I."/>
            <person name="Janitza P."/>
            <person name="Kern R."/>
            <person name="Heyl A."/>
            <person name="Rumpler F."/>
            <person name="Villalobos L.I.A.C."/>
            <person name="Clay J.M."/>
            <person name="Skokan R."/>
            <person name="Toyoda A."/>
            <person name="Suzuki Y."/>
            <person name="Kagoshima H."/>
            <person name="Schijlen E."/>
            <person name="Tajeshwar N."/>
            <person name="Catarino B."/>
            <person name="Hetherington A.J."/>
            <person name="Saltykova A."/>
            <person name="Bonnot C."/>
            <person name="Breuninger H."/>
            <person name="Symeonidi A."/>
            <person name="Radhakrishnan G.V."/>
            <person name="Van Nieuwerburgh F."/>
            <person name="Deforce D."/>
            <person name="Chang C."/>
            <person name="Karol K.G."/>
            <person name="Hedrich R."/>
            <person name="Ulvskov P."/>
            <person name="Glockner G."/>
            <person name="Delwiche C.F."/>
            <person name="Petrasek J."/>
            <person name="Van de Peer Y."/>
            <person name="Friml J."/>
            <person name="Beilby M."/>
            <person name="Dolan L."/>
            <person name="Kohara Y."/>
            <person name="Sugano S."/>
            <person name="Fujiyama A."/>
            <person name="Delaux P.-M."/>
            <person name="Quint M."/>
            <person name="TheiBen G."/>
            <person name="Hagemann M."/>
            <person name="Harholt J."/>
            <person name="Dunand C."/>
            <person name="Zachgo S."/>
            <person name="Langdale J."/>
            <person name="Maumus F."/>
            <person name="Straeten D.V.D."/>
            <person name="Gould S.B."/>
            <person name="Rensing S.A."/>
        </authorList>
    </citation>
    <scope>NUCLEOTIDE SEQUENCE [LARGE SCALE GENOMIC DNA]</scope>
    <source>
        <strain evidence="2 3">S276</strain>
    </source>
</reference>
<feature type="compositionally biased region" description="Basic and acidic residues" evidence="1">
    <location>
        <begin position="280"/>
        <end position="294"/>
    </location>
</feature>
<dbReference type="Proteomes" id="UP000265515">
    <property type="component" value="Unassembled WGS sequence"/>
</dbReference>
<feature type="compositionally biased region" description="Polar residues" evidence="1">
    <location>
        <begin position="130"/>
        <end position="139"/>
    </location>
</feature>
<comment type="caution">
    <text evidence="2">The sequence shown here is derived from an EMBL/GenBank/DDBJ whole genome shotgun (WGS) entry which is preliminary data.</text>
</comment>
<evidence type="ECO:0000313" key="3">
    <source>
        <dbReference type="Proteomes" id="UP000265515"/>
    </source>
</evidence>
<feature type="region of interest" description="Disordered" evidence="1">
    <location>
        <begin position="251"/>
        <end position="354"/>
    </location>
</feature>
<organism evidence="2 3">
    <name type="scientific">Chara braunii</name>
    <name type="common">Braun's stonewort</name>
    <dbReference type="NCBI Taxonomy" id="69332"/>
    <lineage>
        <taxon>Eukaryota</taxon>
        <taxon>Viridiplantae</taxon>
        <taxon>Streptophyta</taxon>
        <taxon>Charophyceae</taxon>
        <taxon>Charales</taxon>
        <taxon>Characeae</taxon>
        <taxon>Chara</taxon>
    </lineage>
</organism>
<feature type="compositionally biased region" description="Polar residues" evidence="1">
    <location>
        <begin position="1"/>
        <end position="47"/>
    </location>
</feature>
<sequence length="354" mass="38041">MDQSAPQGRTQQVPQIVRQNSLPITRNVLPSQPCTSRKLDTVSQQKAHVTGRPSPISIPSAGPQQCAAGGKEKEAVVNGRDGRQEQGGRHGMAASSFSPTSPSPTSLRSTATTSWARRRSTGCTSRPLARTNSTDSVQGRNKKVQAEAQKKASKSDSRRGADNSMRESLDTFRLSASSATSSNSADTTLDVMSGQSLQNRSTGSSCGAQEGEVKVLAGATQEEEELSVTAHNTFEHVEDCDVVMLVETLSLGSKDDNDQNVSSSDGSGTWRSSARSGNVMEDKNKCGGEGRREEDEHEDADYVATENNGSVISDWHAGNQDDGDRGRLRQKAPRKVEPVRSRAPGETGKRRRWV</sequence>
<feature type="compositionally biased region" description="Basic and acidic residues" evidence="1">
    <location>
        <begin position="70"/>
        <end position="88"/>
    </location>
</feature>
<keyword evidence="3" id="KW-1185">Reference proteome</keyword>
<feature type="region of interest" description="Disordered" evidence="1">
    <location>
        <begin position="1"/>
        <end position="209"/>
    </location>
</feature>
<protein>
    <submittedName>
        <fullName evidence="2">Uncharacterized protein</fullName>
    </submittedName>
</protein>
<proteinExistence type="predicted"/>
<feature type="compositionally biased region" description="Basic and acidic residues" evidence="1">
    <location>
        <begin position="144"/>
        <end position="170"/>
    </location>
</feature>
<evidence type="ECO:0000256" key="1">
    <source>
        <dbReference type="SAM" id="MobiDB-lite"/>
    </source>
</evidence>
<feature type="compositionally biased region" description="Low complexity" evidence="1">
    <location>
        <begin position="175"/>
        <end position="188"/>
    </location>
</feature>
<dbReference type="EMBL" id="BFEA01000025">
    <property type="protein sequence ID" value="GBG62089.1"/>
    <property type="molecule type" value="Genomic_DNA"/>
</dbReference>
<accession>A0A388JWB0</accession>
<feature type="compositionally biased region" description="Polar residues" evidence="1">
    <location>
        <begin position="193"/>
        <end position="207"/>
    </location>
</feature>
<feature type="compositionally biased region" description="Low complexity" evidence="1">
    <location>
        <begin position="93"/>
        <end position="115"/>
    </location>
</feature>
<dbReference type="Gramene" id="GBG62089">
    <property type="protein sequence ID" value="GBG62089"/>
    <property type="gene ID" value="CBR_g28565"/>
</dbReference>
<name>A0A388JWB0_CHABU</name>
<evidence type="ECO:0000313" key="2">
    <source>
        <dbReference type="EMBL" id="GBG62089.1"/>
    </source>
</evidence>